<dbReference type="InterPro" id="IPR007969">
    <property type="entry name" value="DUF732"/>
</dbReference>
<comment type="caution">
    <text evidence="2">The sequence shown here is derived from an EMBL/GenBank/DDBJ whole genome shotgun (WGS) entry which is preliminary data.</text>
</comment>
<reference evidence="3" key="1">
    <citation type="submission" date="2016-09" db="EMBL/GenBank/DDBJ databases">
        <authorList>
            <person name="Greninger A.L."/>
            <person name="Jerome K.R."/>
            <person name="Mcnair B."/>
            <person name="Wallis C."/>
            <person name="Fang F."/>
        </authorList>
    </citation>
    <scope>NUCLEOTIDE SEQUENCE [LARGE SCALE GENOMIC DNA]</scope>
    <source>
        <strain evidence="3">M7</strain>
    </source>
</reference>
<organism evidence="2 3">
    <name type="scientific">Mycolicibacterium holsaticum</name>
    <dbReference type="NCBI Taxonomy" id="152142"/>
    <lineage>
        <taxon>Bacteria</taxon>
        <taxon>Bacillati</taxon>
        <taxon>Actinomycetota</taxon>
        <taxon>Actinomycetes</taxon>
        <taxon>Mycobacteriales</taxon>
        <taxon>Mycobacteriaceae</taxon>
        <taxon>Mycolicibacterium</taxon>
    </lineage>
</organism>
<feature type="domain" description="DUF732" evidence="1">
    <location>
        <begin position="16"/>
        <end position="88"/>
    </location>
</feature>
<keyword evidence="3" id="KW-1185">Reference proteome</keyword>
<evidence type="ECO:0000259" key="1">
    <source>
        <dbReference type="Pfam" id="PF05305"/>
    </source>
</evidence>
<gene>
    <name evidence="2" type="ORF">BHQ17_14150</name>
</gene>
<evidence type="ECO:0000313" key="2">
    <source>
        <dbReference type="EMBL" id="ODQ93210.1"/>
    </source>
</evidence>
<dbReference type="EMBL" id="MIGZ01000075">
    <property type="protein sequence ID" value="ODQ93210.1"/>
    <property type="molecule type" value="Genomic_DNA"/>
</dbReference>
<evidence type="ECO:0000313" key="3">
    <source>
        <dbReference type="Proteomes" id="UP000094243"/>
    </source>
</evidence>
<dbReference type="AlphaFoldDB" id="A0A1E3RTQ5"/>
<proteinExistence type="predicted"/>
<sequence length="94" mass="9397">MAVLALAAAPLAGADADDDFLDALADGGLSFPPAAVDNVIGGGHSVCQGWSAGDSYSDRVTDVAANIGGSQSLARIFVDAATNTLCPEYQSELP</sequence>
<accession>A0A1E3RTQ5</accession>
<protein>
    <recommendedName>
        <fullName evidence="1">DUF732 domain-containing protein</fullName>
    </recommendedName>
</protein>
<dbReference type="Pfam" id="PF05305">
    <property type="entry name" value="DUF732"/>
    <property type="match status" value="1"/>
</dbReference>
<dbReference type="Proteomes" id="UP000094243">
    <property type="component" value="Unassembled WGS sequence"/>
</dbReference>
<name>A0A1E3RTQ5_9MYCO</name>